<dbReference type="InterPro" id="IPR036724">
    <property type="entry name" value="Cobalamin-bd_sf"/>
</dbReference>
<sequence>MRIALINPPASRRYVQARDEPLQLEYLAASVRDRADVWLVDAFGLDLSTAETLDVLAETKPDVVGVSLNFAASSRPSLDILRGVREALPEATTLLGGNTATFRARDLCLDPAVDAVVVGEADLTFPEIVDALAVGSPLDGVPGLCIERQGRAVTTKDRPLVENLDALPFPARDLLPLGETYTRSVLTARGCSYGCIYCSATAFWRRRTRIRSVDGILAEVATLVRDKAAYFSFADDCFTIRPERAMAVCDGLAAMGGETAWSCTGRIETISPELLERMAATGCRMIFFGVESGSPRILARLKRRYTPKRVEEVYAMCLAHGIVPSFSFIVGLPFEEPQDVAATFELIRRLEGVECGVHMLTPFPGTPIADKPNDFELTIAPHRAEDLDINTRSFIDTPFADRERTQQNFYDGMGLAMGTVRRKRRFLEHYRPRPGHEPVIA</sequence>
<dbReference type="eggNOG" id="COG1032">
    <property type="taxonomic scope" value="Bacteria"/>
</dbReference>
<accession>S7TCD8</accession>
<dbReference type="PATRIC" id="fig|1121439.3.peg.1360"/>
<dbReference type="SUPFAM" id="SSF102114">
    <property type="entry name" value="Radical SAM enzymes"/>
    <property type="match status" value="1"/>
</dbReference>
<dbReference type="GO" id="GO:0031419">
    <property type="term" value="F:cobalamin binding"/>
    <property type="evidence" value="ECO:0007669"/>
    <property type="project" value="InterPro"/>
</dbReference>
<dbReference type="CDD" id="cd02068">
    <property type="entry name" value="radical_SAM_B12_BD"/>
    <property type="match status" value="1"/>
</dbReference>
<evidence type="ECO:0000313" key="11">
    <source>
        <dbReference type="Proteomes" id="UP000014975"/>
    </source>
</evidence>
<dbReference type="Pfam" id="PF04055">
    <property type="entry name" value="Radical_SAM"/>
    <property type="match status" value="1"/>
</dbReference>
<dbReference type="PANTHER" id="PTHR43409:SF7">
    <property type="entry name" value="BLL1977 PROTEIN"/>
    <property type="match status" value="1"/>
</dbReference>
<evidence type="ECO:0000256" key="5">
    <source>
        <dbReference type="ARBA" id="ARBA00022723"/>
    </source>
</evidence>
<reference evidence="10 11" key="1">
    <citation type="journal article" date="2013" name="Genome Announc.">
        <title>Draft genome sequences for three mercury-methylating, sulfate-reducing bacteria.</title>
        <authorList>
            <person name="Brown S.D."/>
            <person name="Hurt R.A.Jr."/>
            <person name="Gilmour C.C."/>
            <person name="Elias D.A."/>
        </authorList>
    </citation>
    <scope>NUCLEOTIDE SEQUENCE [LARGE SCALE GENOMIC DNA]</scope>
    <source>
        <strain evidence="10 11">DSM 16529</strain>
    </source>
</reference>
<dbReference type="PROSITE" id="PS51918">
    <property type="entry name" value="RADICAL_SAM"/>
    <property type="match status" value="1"/>
</dbReference>
<dbReference type="InterPro" id="IPR006158">
    <property type="entry name" value="Cobalamin-bd"/>
</dbReference>
<protein>
    <submittedName>
        <fullName evidence="10">Radical SAM domain protein</fullName>
    </submittedName>
</protein>
<dbReference type="SFLD" id="SFLDG01082">
    <property type="entry name" value="B12-binding_domain_containing"/>
    <property type="match status" value="1"/>
</dbReference>
<dbReference type="InterPro" id="IPR023404">
    <property type="entry name" value="rSAM_horseshoe"/>
</dbReference>
<feature type="domain" description="Radical SAM core" evidence="9">
    <location>
        <begin position="177"/>
        <end position="398"/>
    </location>
</feature>
<dbReference type="InterPro" id="IPR034466">
    <property type="entry name" value="Methyltransferase_Class_B"/>
</dbReference>
<name>S7TCD8_9BACT</name>
<dbReference type="STRING" id="1121439.dsat_2844"/>
<dbReference type="SMART" id="SM00729">
    <property type="entry name" value="Elp3"/>
    <property type="match status" value="1"/>
</dbReference>
<evidence type="ECO:0000256" key="6">
    <source>
        <dbReference type="ARBA" id="ARBA00023004"/>
    </source>
</evidence>
<feature type="domain" description="B12-binding" evidence="8">
    <location>
        <begin position="1"/>
        <end position="139"/>
    </location>
</feature>
<dbReference type="Gene3D" id="3.40.50.280">
    <property type="entry name" value="Cobalamin-binding domain"/>
    <property type="match status" value="1"/>
</dbReference>
<dbReference type="GO" id="GO:0051539">
    <property type="term" value="F:4 iron, 4 sulfur cluster binding"/>
    <property type="evidence" value="ECO:0007669"/>
    <property type="project" value="UniProtKB-KW"/>
</dbReference>
<keyword evidence="3" id="KW-0808">Transferase</keyword>
<comment type="caution">
    <text evidence="10">The sequence shown here is derived from an EMBL/GenBank/DDBJ whole genome shotgun (WGS) entry which is preliminary data.</text>
</comment>
<keyword evidence="11" id="KW-1185">Reference proteome</keyword>
<dbReference type="InterPro" id="IPR051198">
    <property type="entry name" value="BchE-like"/>
</dbReference>
<dbReference type="PROSITE" id="PS51332">
    <property type="entry name" value="B12_BINDING"/>
    <property type="match status" value="1"/>
</dbReference>
<dbReference type="GO" id="GO:0005829">
    <property type="term" value="C:cytosol"/>
    <property type="evidence" value="ECO:0007669"/>
    <property type="project" value="TreeGrafter"/>
</dbReference>
<dbReference type="InterPro" id="IPR007197">
    <property type="entry name" value="rSAM"/>
</dbReference>
<comment type="cofactor">
    <cofactor evidence="1">
        <name>[4Fe-4S] cluster</name>
        <dbReference type="ChEBI" id="CHEBI:49883"/>
    </cofactor>
</comment>
<evidence type="ECO:0000256" key="1">
    <source>
        <dbReference type="ARBA" id="ARBA00001966"/>
    </source>
</evidence>
<evidence type="ECO:0000256" key="4">
    <source>
        <dbReference type="ARBA" id="ARBA00022691"/>
    </source>
</evidence>
<keyword evidence="6" id="KW-0408">Iron</keyword>
<evidence type="ECO:0000259" key="9">
    <source>
        <dbReference type="PROSITE" id="PS51918"/>
    </source>
</evidence>
<evidence type="ECO:0000313" key="10">
    <source>
        <dbReference type="EMBL" id="EPR34286.1"/>
    </source>
</evidence>
<dbReference type="PANTHER" id="PTHR43409">
    <property type="entry name" value="ANAEROBIC MAGNESIUM-PROTOPORPHYRIN IX MONOMETHYL ESTER CYCLASE-RELATED"/>
    <property type="match status" value="1"/>
</dbReference>
<dbReference type="Proteomes" id="UP000014975">
    <property type="component" value="Unassembled WGS sequence"/>
</dbReference>
<dbReference type="SFLD" id="SFLDS00029">
    <property type="entry name" value="Radical_SAM"/>
    <property type="match status" value="1"/>
</dbReference>
<dbReference type="GO" id="GO:0003824">
    <property type="term" value="F:catalytic activity"/>
    <property type="evidence" value="ECO:0007669"/>
    <property type="project" value="InterPro"/>
</dbReference>
<dbReference type="CDD" id="cd01335">
    <property type="entry name" value="Radical_SAM"/>
    <property type="match status" value="1"/>
</dbReference>
<keyword evidence="2" id="KW-0489">Methyltransferase</keyword>
<dbReference type="AlphaFoldDB" id="S7TCD8"/>
<dbReference type="Gene3D" id="3.80.30.20">
    <property type="entry name" value="tm_1862 like domain"/>
    <property type="match status" value="1"/>
</dbReference>
<dbReference type="SUPFAM" id="SSF52242">
    <property type="entry name" value="Cobalamin (vitamin B12)-binding domain"/>
    <property type="match status" value="1"/>
</dbReference>
<evidence type="ECO:0000259" key="8">
    <source>
        <dbReference type="PROSITE" id="PS51332"/>
    </source>
</evidence>
<dbReference type="SFLD" id="SFLDG01123">
    <property type="entry name" value="methyltransferase_(Class_B)"/>
    <property type="match status" value="1"/>
</dbReference>
<keyword evidence="7" id="KW-0411">Iron-sulfur</keyword>
<dbReference type="InterPro" id="IPR058240">
    <property type="entry name" value="rSAM_sf"/>
</dbReference>
<dbReference type="GO" id="GO:0046872">
    <property type="term" value="F:metal ion binding"/>
    <property type="evidence" value="ECO:0007669"/>
    <property type="project" value="UniProtKB-KW"/>
</dbReference>
<evidence type="ECO:0000256" key="3">
    <source>
        <dbReference type="ARBA" id="ARBA00022679"/>
    </source>
</evidence>
<dbReference type="OrthoDB" id="9804952at2"/>
<gene>
    <name evidence="10" type="ORF">dsat_2844</name>
</gene>
<evidence type="ECO:0000256" key="2">
    <source>
        <dbReference type="ARBA" id="ARBA00022603"/>
    </source>
</evidence>
<dbReference type="EMBL" id="ATHI01000013">
    <property type="protein sequence ID" value="EPR34286.1"/>
    <property type="molecule type" value="Genomic_DNA"/>
</dbReference>
<organism evidence="10 11">
    <name type="scientific">Alkalidesulfovibrio alkalitolerans DSM 16529</name>
    <dbReference type="NCBI Taxonomy" id="1121439"/>
    <lineage>
        <taxon>Bacteria</taxon>
        <taxon>Pseudomonadati</taxon>
        <taxon>Thermodesulfobacteriota</taxon>
        <taxon>Desulfovibrionia</taxon>
        <taxon>Desulfovibrionales</taxon>
        <taxon>Desulfovibrionaceae</taxon>
        <taxon>Alkalidesulfovibrio</taxon>
    </lineage>
</organism>
<dbReference type="Pfam" id="PF02310">
    <property type="entry name" value="B12-binding"/>
    <property type="match status" value="1"/>
</dbReference>
<dbReference type="InterPro" id="IPR006638">
    <property type="entry name" value="Elp3/MiaA/NifB-like_rSAM"/>
</dbReference>
<proteinExistence type="predicted"/>
<keyword evidence="4" id="KW-0949">S-adenosyl-L-methionine</keyword>
<keyword evidence="5" id="KW-0479">Metal-binding</keyword>
<evidence type="ECO:0000256" key="7">
    <source>
        <dbReference type="ARBA" id="ARBA00023014"/>
    </source>
</evidence>
<dbReference type="RefSeq" id="WP_020886809.1">
    <property type="nucleotide sequence ID" value="NZ_ATHI01000013.1"/>
</dbReference>